<comment type="caution">
    <text evidence="2">The sequence shown here is derived from an EMBL/GenBank/DDBJ whole genome shotgun (WGS) entry which is preliminary data.</text>
</comment>
<reference evidence="2" key="1">
    <citation type="submission" date="2023-06" db="EMBL/GenBank/DDBJ databases">
        <title>Genome-scale phylogeny and comparative genomics of the fungal order Sordariales.</title>
        <authorList>
            <consortium name="Lawrence Berkeley National Laboratory"/>
            <person name="Hensen N."/>
            <person name="Bonometti L."/>
            <person name="Westerberg I."/>
            <person name="Brannstrom I.O."/>
            <person name="Guillou S."/>
            <person name="Cros-Aarteil S."/>
            <person name="Calhoun S."/>
            <person name="Haridas S."/>
            <person name="Kuo A."/>
            <person name="Mondo S."/>
            <person name="Pangilinan J."/>
            <person name="Riley R."/>
            <person name="Labutti K."/>
            <person name="Andreopoulos B."/>
            <person name="Lipzen A."/>
            <person name="Chen C."/>
            <person name="Yanf M."/>
            <person name="Daum C."/>
            <person name="Ng V."/>
            <person name="Clum A."/>
            <person name="Steindorff A."/>
            <person name="Ohm R."/>
            <person name="Martin F."/>
            <person name="Silar P."/>
            <person name="Natvig D."/>
            <person name="Lalanne C."/>
            <person name="Gautier V."/>
            <person name="Ament-Velasquez S.L."/>
            <person name="Kruys A."/>
            <person name="Hutchinson M.I."/>
            <person name="Powell A.J."/>
            <person name="Barry K."/>
            <person name="Miller A.N."/>
            <person name="Grigoriev I.V."/>
            <person name="Debuchy R."/>
            <person name="Gladieux P."/>
            <person name="Thoren M.H."/>
            <person name="Johannesson H."/>
        </authorList>
    </citation>
    <scope>NUCLEOTIDE SEQUENCE</scope>
    <source>
        <strain evidence="2">SMH2532-1</strain>
    </source>
</reference>
<evidence type="ECO:0000313" key="2">
    <source>
        <dbReference type="EMBL" id="KAK0648789.1"/>
    </source>
</evidence>
<evidence type="ECO:0000313" key="3">
    <source>
        <dbReference type="Proteomes" id="UP001174936"/>
    </source>
</evidence>
<protein>
    <submittedName>
        <fullName evidence="2">Uncharacterized protein</fullName>
    </submittedName>
</protein>
<feature type="compositionally biased region" description="Basic and acidic residues" evidence="1">
    <location>
        <begin position="1"/>
        <end position="21"/>
    </location>
</feature>
<dbReference type="Proteomes" id="UP001174936">
    <property type="component" value="Unassembled WGS sequence"/>
</dbReference>
<sequence>MDDAAAERIRKARGDKDDFARRASMAARQNKGGSEGNKGGGQKGSSGGSGGKQGGSSGGSK</sequence>
<keyword evidence="3" id="KW-1185">Reference proteome</keyword>
<dbReference type="EMBL" id="JAULSV010000003">
    <property type="protein sequence ID" value="KAK0648789.1"/>
    <property type="molecule type" value="Genomic_DNA"/>
</dbReference>
<organism evidence="2 3">
    <name type="scientific">Cercophora newfieldiana</name>
    <dbReference type="NCBI Taxonomy" id="92897"/>
    <lineage>
        <taxon>Eukaryota</taxon>
        <taxon>Fungi</taxon>
        <taxon>Dikarya</taxon>
        <taxon>Ascomycota</taxon>
        <taxon>Pezizomycotina</taxon>
        <taxon>Sordariomycetes</taxon>
        <taxon>Sordariomycetidae</taxon>
        <taxon>Sordariales</taxon>
        <taxon>Lasiosphaeriaceae</taxon>
        <taxon>Cercophora</taxon>
    </lineage>
</organism>
<feature type="region of interest" description="Disordered" evidence="1">
    <location>
        <begin position="1"/>
        <end position="61"/>
    </location>
</feature>
<feature type="compositionally biased region" description="Gly residues" evidence="1">
    <location>
        <begin position="33"/>
        <end position="61"/>
    </location>
</feature>
<name>A0AA39YAL3_9PEZI</name>
<gene>
    <name evidence="2" type="ORF">B0T16DRAFT_456243</name>
</gene>
<dbReference type="AlphaFoldDB" id="A0AA39YAL3"/>
<accession>A0AA39YAL3</accession>
<proteinExistence type="predicted"/>
<evidence type="ECO:0000256" key="1">
    <source>
        <dbReference type="SAM" id="MobiDB-lite"/>
    </source>
</evidence>